<feature type="transmembrane region" description="Helical" evidence="1">
    <location>
        <begin position="62"/>
        <end position="83"/>
    </location>
</feature>
<name>A0ABV3ZJQ0_9BACT</name>
<evidence type="ECO:0000256" key="1">
    <source>
        <dbReference type="SAM" id="Phobius"/>
    </source>
</evidence>
<evidence type="ECO:0000313" key="2">
    <source>
        <dbReference type="EMBL" id="MEX6689755.1"/>
    </source>
</evidence>
<dbReference type="EMBL" id="JAULBC010000007">
    <property type="protein sequence ID" value="MEX6689755.1"/>
    <property type="molecule type" value="Genomic_DNA"/>
</dbReference>
<protein>
    <submittedName>
        <fullName evidence="2">DUF3810 domain-containing protein</fullName>
    </submittedName>
</protein>
<keyword evidence="1" id="KW-0472">Membrane</keyword>
<accession>A0ABV3ZJQ0</accession>
<keyword evidence="1" id="KW-0812">Transmembrane</keyword>
<dbReference type="Pfam" id="PF12725">
    <property type="entry name" value="DUF3810"/>
    <property type="match status" value="1"/>
</dbReference>
<proteinExistence type="predicted"/>
<organism evidence="2 3">
    <name type="scientific">Danxiaibacter flavus</name>
    <dbReference type="NCBI Taxonomy" id="3049108"/>
    <lineage>
        <taxon>Bacteria</taxon>
        <taxon>Pseudomonadati</taxon>
        <taxon>Bacteroidota</taxon>
        <taxon>Chitinophagia</taxon>
        <taxon>Chitinophagales</taxon>
        <taxon>Chitinophagaceae</taxon>
        <taxon>Danxiaibacter</taxon>
    </lineage>
</organism>
<keyword evidence="1" id="KW-1133">Transmembrane helix</keyword>
<gene>
    <name evidence="2" type="ORF">QTN47_19775</name>
</gene>
<reference evidence="2 3" key="1">
    <citation type="submission" date="2023-07" db="EMBL/GenBank/DDBJ databases">
        <authorList>
            <person name="Lian W.-H."/>
        </authorList>
    </citation>
    <scope>NUCLEOTIDE SEQUENCE [LARGE SCALE GENOMIC DNA]</scope>
    <source>
        <strain evidence="2 3">SYSU DXS3180</strain>
    </source>
</reference>
<feature type="transmembrane region" description="Helical" evidence="1">
    <location>
        <begin position="95"/>
        <end position="116"/>
    </location>
</feature>
<feature type="transmembrane region" description="Helical" evidence="1">
    <location>
        <begin position="12"/>
        <end position="29"/>
    </location>
</feature>
<keyword evidence="3" id="KW-1185">Reference proteome</keyword>
<dbReference type="InterPro" id="IPR024294">
    <property type="entry name" value="DUF3810"/>
</dbReference>
<dbReference type="RefSeq" id="WP_369331163.1">
    <property type="nucleotide sequence ID" value="NZ_JAULBC010000007.1"/>
</dbReference>
<evidence type="ECO:0000313" key="3">
    <source>
        <dbReference type="Proteomes" id="UP001560573"/>
    </source>
</evidence>
<dbReference type="Proteomes" id="UP001560573">
    <property type="component" value="Unassembled WGS sequence"/>
</dbReference>
<sequence length="361" mass="42154">MEIKAGYKWIKTGILIFIVVLIRIFSVFGDSVERYYSTGFFPWFAPKLRVIQSHIPFSLGDILYALVAIWLIKSLFWLIIALIRFRKEKAALADSIRIGVNRLLWLYIIFNVFWGLNYDRLGIAYQLKIDPREYDVPELQRLTADLLTKVNSCRRQIDSQKLAYPSNENIFHGTVEAYQSVQASFPFLRYDHPSIKSSLYGKLGNYMGFLGYYNPFTAESQVNVTPPRFVLPYVTCHEVAHQLGYGSESEANFVGYLVAARSKDVRFNYSVYFDLFSYANNELFMRDSVAARANYKQLDTLVKLDIKEYRKFFKQYRNPIEPFIKVFYSNYLKANNQPKGIDSYNEVVGWLIAYRKKYGVI</sequence>
<comment type="caution">
    <text evidence="2">The sequence shown here is derived from an EMBL/GenBank/DDBJ whole genome shotgun (WGS) entry which is preliminary data.</text>
</comment>